<evidence type="ECO:0000256" key="1">
    <source>
        <dbReference type="ARBA" id="ARBA00001947"/>
    </source>
</evidence>
<comment type="caution">
    <text evidence="3">Lacks conserved residue(s) required for the propagation of feature annotation.</text>
</comment>
<evidence type="ECO:0000256" key="2">
    <source>
        <dbReference type="ARBA" id="ARBA00005988"/>
    </source>
</evidence>
<feature type="domain" description="Peptidase M14" evidence="4">
    <location>
        <begin position="1"/>
        <end position="101"/>
    </location>
</feature>
<dbReference type="EMBL" id="JAXCGZ010015808">
    <property type="protein sequence ID" value="KAK7069813.1"/>
    <property type="molecule type" value="Genomic_DNA"/>
</dbReference>
<comment type="similarity">
    <text evidence="2 3">Belongs to the peptidase M14 family.</text>
</comment>
<organism evidence="5 6">
    <name type="scientific">Halocaridina rubra</name>
    <name type="common">Hawaiian red shrimp</name>
    <dbReference type="NCBI Taxonomy" id="373956"/>
    <lineage>
        <taxon>Eukaryota</taxon>
        <taxon>Metazoa</taxon>
        <taxon>Ecdysozoa</taxon>
        <taxon>Arthropoda</taxon>
        <taxon>Crustacea</taxon>
        <taxon>Multicrustacea</taxon>
        <taxon>Malacostraca</taxon>
        <taxon>Eumalacostraca</taxon>
        <taxon>Eucarida</taxon>
        <taxon>Decapoda</taxon>
        <taxon>Pleocyemata</taxon>
        <taxon>Caridea</taxon>
        <taxon>Atyoidea</taxon>
        <taxon>Atyidae</taxon>
        <taxon>Halocaridina</taxon>
    </lineage>
</organism>
<dbReference type="PROSITE" id="PS52035">
    <property type="entry name" value="PEPTIDASE_M14"/>
    <property type="match status" value="1"/>
</dbReference>
<gene>
    <name evidence="5" type="primary">CPA1</name>
    <name evidence="5" type="ORF">SK128_008313</name>
</gene>
<dbReference type="GO" id="GO:0004181">
    <property type="term" value="F:metallocarboxypeptidase activity"/>
    <property type="evidence" value="ECO:0007669"/>
    <property type="project" value="InterPro"/>
</dbReference>
<protein>
    <submittedName>
        <fullName evidence="5">Multifunctional pyrimidine synthesis protein CAD</fullName>
    </submittedName>
</protein>
<evidence type="ECO:0000313" key="6">
    <source>
        <dbReference type="Proteomes" id="UP001381693"/>
    </source>
</evidence>
<name>A0AAN8WWJ6_HALRR</name>
<dbReference type="PANTHER" id="PTHR11705">
    <property type="entry name" value="PROTEASE FAMILY M14 CARBOXYPEPTIDASE A,B"/>
    <property type="match status" value="1"/>
</dbReference>
<dbReference type="Proteomes" id="UP001381693">
    <property type="component" value="Unassembled WGS sequence"/>
</dbReference>
<evidence type="ECO:0000259" key="4">
    <source>
        <dbReference type="PROSITE" id="PS52035"/>
    </source>
</evidence>
<dbReference type="SUPFAM" id="SSF53187">
    <property type="entry name" value="Zn-dependent exopeptidases"/>
    <property type="match status" value="1"/>
</dbReference>
<dbReference type="GO" id="GO:0006508">
    <property type="term" value="P:proteolysis"/>
    <property type="evidence" value="ECO:0007669"/>
    <property type="project" value="InterPro"/>
</dbReference>
<sequence>MWRYNRSPNNGSDCIGVDLNRNFDSHFGGVGSSNDPCTVMGIYHGPYAFSEDETQAIRDSLLSLNDRLTVYFAIHSYSQLWMTPYGYTFNLPPNYEKQKLA</sequence>
<keyword evidence="6" id="KW-1185">Reference proteome</keyword>
<dbReference type="InterPro" id="IPR000834">
    <property type="entry name" value="Peptidase_M14"/>
</dbReference>
<accession>A0AAN8WWJ6</accession>
<dbReference type="Gene3D" id="3.40.630.10">
    <property type="entry name" value="Zn peptidases"/>
    <property type="match status" value="1"/>
</dbReference>
<dbReference type="PANTHER" id="PTHR11705:SF91">
    <property type="entry name" value="FI01817P-RELATED"/>
    <property type="match status" value="1"/>
</dbReference>
<dbReference type="GO" id="GO:0005615">
    <property type="term" value="C:extracellular space"/>
    <property type="evidence" value="ECO:0007669"/>
    <property type="project" value="TreeGrafter"/>
</dbReference>
<comment type="cofactor">
    <cofactor evidence="1">
        <name>Zn(2+)</name>
        <dbReference type="ChEBI" id="CHEBI:29105"/>
    </cofactor>
</comment>
<dbReference type="GO" id="GO:0008270">
    <property type="term" value="F:zinc ion binding"/>
    <property type="evidence" value="ECO:0007669"/>
    <property type="project" value="InterPro"/>
</dbReference>
<proteinExistence type="inferred from homology"/>
<reference evidence="5 6" key="1">
    <citation type="submission" date="2023-11" db="EMBL/GenBank/DDBJ databases">
        <title>Halocaridina rubra genome assembly.</title>
        <authorList>
            <person name="Smith C."/>
        </authorList>
    </citation>
    <scope>NUCLEOTIDE SEQUENCE [LARGE SCALE GENOMIC DNA]</scope>
    <source>
        <strain evidence="5">EP-1</strain>
        <tissue evidence="5">Whole</tissue>
    </source>
</reference>
<dbReference type="Pfam" id="PF00246">
    <property type="entry name" value="Peptidase_M14"/>
    <property type="match status" value="1"/>
</dbReference>
<evidence type="ECO:0000313" key="5">
    <source>
        <dbReference type="EMBL" id="KAK7069813.1"/>
    </source>
</evidence>
<dbReference type="AlphaFoldDB" id="A0AAN8WWJ6"/>
<comment type="caution">
    <text evidence="5">The sequence shown here is derived from an EMBL/GenBank/DDBJ whole genome shotgun (WGS) entry which is preliminary data.</text>
</comment>
<evidence type="ECO:0000256" key="3">
    <source>
        <dbReference type="PROSITE-ProRule" id="PRU01379"/>
    </source>
</evidence>